<dbReference type="RefSeq" id="WP_311555499.1">
    <property type="nucleotide sequence ID" value="NZ_JAVREJ010000004.1"/>
</dbReference>
<reference evidence="2" key="1">
    <citation type="submission" date="2023-07" db="EMBL/GenBank/DDBJ databases">
        <title>30 novel species of actinomycetes from the DSMZ collection.</title>
        <authorList>
            <person name="Nouioui I."/>
        </authorList>
    </citation>
    <scope>NUCLEOTIDE SEQUENCE [LARGE SCALE GENOMIC DNA]</scope>
    <source>
        <strain evidence="2">DSM 45834</strain>
    </source>
</reference>
<keyword evidence="2" id="KW-1185">Reference proteome</keyword>
<proteinExistence type="predicted"/>
<accession>A0ABU2N6B9</accession>
<name>A0ABU2N6B9_9PSEU</name>
<comment type="caution">
    <text evidence="1">The sequence shown here is derived from an EMBL/GenBank/DDBJ whole genome shotgun (WGS) entry which is preliminary data.</text>
</comment>
<evidence type="ECO:0000313" key="1">
    <source>
        <dbReference type="EMBL" id="MDT0349470.1"/>
    </source>
</evidence>
<gene>
    <name evidence="1" type="ORF">RM445_08015</name>
</gene>
<evidence type="ECO:0000313" key="2">
    <source>
        <dbReference type="Proteomes" id="UP001183202"/>
    </source>
</evidence>
<sequence length="72" mass="7585">MAGDDAAEPPAGAAVLAVLADLRYWSDRGVQIAAVEPGEARGVRVGVRSHPTTAQQALNSHYSFSVSCWSYP</sequence>
<protein>
    <submittedName>
        <fullName evidence="1">Uncharacterized protein</fullName>
    </submittedName>
</protein>
<dbReference type="Proteomes" id="UP001183202">
    <property type="component" value="Unassembled WGS sequence"/>
</dbReference>
<dbReference type="EMBL" id="JAVREJ010000004">
    <property type="protein sequence ID" value="MDT0349470.1"/>
    <property type="molecule type" value="Genomic_DNA"/>
</dbReference>
<organism evidence="1 2">
    <name type="scientific">Pseudonocardia charpentierae</name>
    <dbReference type="NCBI Taxonomy" id="3075545"/>
    <lineage>
        <taxon>Bacteria</taxon>
        <taxon>Bacillati</taxon>
        <taxon>Actinomycetota</taxon>
        <taxon>Actinomycetes</taxon>
        <taxon>Pseudonocardiales</taxon>
        <taxon>Pseudonocardiaceae</taxon>
        <taxon>Pseudonocardia</taxon>
    </lineage>
</organism>